<accession>A0ACC3TGT3</accession>
<sequence length="491" mass="54768">MAPIKSVAIIGAGPAGAMAVDAFVREKAFDVIKVFERQEKAGGCWVSRDNEPEIIWDFEKLASRTADAPLKIPDSLPGFAPPSSQHRFMDSPVYPALETNVDDSVMAYSQEPIPAIRSEWSIARHGHDTPFRHHSVIRQYIEDLLNRNGYQDLVQYNTTAEKAAKDSSSNKWVLTLRKGGSGGGFDYWWTETFDALVIASGHFAVPYIPEIKGLKEFAAAYPGRVEHTKQYRGPEKYRGNRVITVGASVSAADTAVSLIDTAESPIYAVVRGRYNPYFGDEAFKHPKIQRRAPISHISSGSGDRTVHFEDGTSVSDVDHIIFGTGFTWTLPFLPDVPTRNNRVPDLYQHVFYQNDPTLVFLGALGAGLTFKVFEWQAVAAARVLAGKATLPPVEEQRKWEVERIARKGDGPGFMVLNPDFEEYFEHLRLLAGDPEEGEPGRRLPKFDQAWKDNFDTGHERRITMWKTANAAAIAELQNQGTESTREKANKL</sequence>
<dbReference type="Proteomes" id="UP001489719">
    <property type="component" value="Unassembled WGS sequence"/>
</dbReference>
<organism evidence="1 2">
    <name type="scientific">Lipomyces orientalis</name>
    <dbReference type="NCBI Taxonomy" id="1233043"/>
    <lineage>
        <taxon>Eukaryota</taxon>
        <taxon>Fungi</taxon>
        <taxon>Dikarya</taxon>
        <taxon>Ascomycota</taxon>
        <taxon>Saccharomycotina</taxon>
        <taxon>Lipomycetes</taxon>
        <taxon>Lipomycetales</taxon>
        <taxon>Lipomycetaceae</taxon>
        <taxon>Lipomyces</taxon>
    </lineage>
</organism>
<keyword evidence="2" id="KW-1185">Reference proteome</keyword>
<comment type="caution">
    <text evidence="1">The sequence shown here is derived from an EMBL/GenBank/DDBJ whole genome shotgun (WGS) entry which is preliminary data.</text>
</comment>
<evidence type="ECO:0000313" key="2">
    <source>
        <dbReference type="Proteomes" id="UP001489719"/>
    </source>
</evidence>
<evidence type="ECO:0000313" key="1">
    <source>
        <dbReference type="EMBL" id="KAK9319956.1"/>
    </source>
</evidence>
<gene>
    <name evidence="1" type="ORF">V1517DRAFT_20857</name>
</gene>
<dbReference type="EMBL" id="MU970152">
    <property type="protein sequence ID" value="KAK9319956.1"/>
    <property type="molecule type" value="Genomic_DNA"/>
</dbReference>
<reference evidence="2" key="1">
    <citation type="journal article" date="2024" name="Front. Bioeng. Biotechnol.">
        <title>Genome-scale model development and genomic sequencing of the oleaginous clade Lipomyces.</title>
        <authorList>
            <person name="Czajka J.J."/>
            <person name="Han Y."/>
            <person name="Kim J."/>
            <person name="Mondo S.J."/>
            <person name="Hofstad B.A."/>
            <person name="Robles A."/>
            <person name="Haridas S."/>
            <person name="Riley R."/>
            <person name="LaButti K."/>
            <person name="Pangilinan J."/>
            <person name="Andreopoulos W."/>
            <person name="Lipzen A."/>
            <person name="Yan J."/>
            <person name="Wang M."/>
            <person name="Ng V."/>
            <person name="Grigoriev I.V."/>
            <person name="Spatafora J.W."/>
            <person name="Magnuson J.K."/>
            <person name="Baker S.E."/>
            <person name="Pomraning K.R."/>
        </authorList>
    </citation>
    <scope>NUCLEOTIDE SEQUENCE [LARGE SCALE GENOMIC DNA]</scope>
    <source>
        <strain evidence="2">CBS 10300</strain>
    </source>
</reference>
<protein>
    <submittedName>
        <fullName evidence="1">Uncharacterized protein</fullName>
    </submittedName>
</protein>
<name>A0ACC3TGT3_9ASCO</name>
<proteinExistence type="predicted"/>